<dbReference type="AlphaFoldDB" id="A0AA49GUC4"/>
<protein>
    <submittedName>
        <fullName evidence="1">Uncharacterized protein</fullName>
    </submittedName>
</protein>
<reference evidence="1" key="1">
    <citation type="journal article" date="2023" name="Comput. Struct. Biotechnol. J.">
        <title>Discovery of a novel marine Bacteroidetes with a rich repertoire of carbohydrate-active enzymes.</title>
        <authorList>
            <person name="Chen B."/>
            <person name="Liu G."/>
            <person name="Chen Q."/>
            <person name="Wang H."/>
            <person name="Liu L."/>
            <person name="Tang K."/>
        </authorList>
    </citation>
    <scope>NUCLEOTIDE SEQUENCE</scope>
    <source>
        <strain evidence="1">TK19036</strain>
    </source>
</reference>
<proteinExistence type="predicted"/>
<organism evidence="1">
    <name type="scientific">Roseihalotalea indica</name>
    <dbReference type="NCBI Taxonomy" id="2867963"/>
    <lineage>
        <taxon>Bacteria</taxon>
        <taxon>Pseudomonadati</taxon>
        <taxon>Bacteroidota</taxon>
        <taxon>Cytophagia</taxon>
        <taxon>Cytophagales</taxon>
        <taxon>Catalimonadaceae</taxon>
        <taxon>Roseihalotalea</taxon>
    </lineage>
</organism>
<reference evidence="1" key="2">
    <citation type="journal article" date="2024" name="Antonie Van Leeuwenhoek">
        <title>Roseihalotalea indica gen. nov., sp. nov., a halophilic Bacteroidetes from mesopelagic Southwest Indian Ocean with higher carbohydrate metabolic potential.</title>
        <authorList>
            <person name="Chen B."/>
            <person name="Zhang M."/>
            <person name="Lin D."/>
            <person name="Ye J."/>
            <person name="Tang K."/>
        </authorList>
    </citation>
    <scope>NUCLEOTIDE SEQUENCE</scope>
    <source>
        <strain evidence="1">TK19036</strain>
    </source>
</reference>
<name>A0AA49GUC4_9BACT</name>
<sequence length="52" mass="6065">MNELKKYIWGKANEVISKVNNDDVYAYSFLIYNDHDDPRKPVLTIGFNTLSN</sequence>
<accession>A0AA49GUC4</accession>
<evidence type="ECO:0000313" key="1">
    <source>
        <dbReference type="EMBL" id="WKN38324.1"/>
    </source>
</evidence>
<gene>
    <name evidence="1" type="ORF">K4G66_06365</name>
</gene>
<dbReference type="EMBL" id="CP120682">
    <property type="protein sequence ID" value="WKN38324.1"/>
    <property type="molecule type" value="Genomic_DNA"/>
</dbReference>